<dbReference type="Proteomes" id="UP000658305">
    <property type="component" value="Unassembled WGS sequence"/>
</dbReference>
<accession>A0ABQ3FD07</accession>
<dbReference type="PANTHER" id="PTHR30399">
    <property type="entry name" value="UNCHARACTERIZED PROTEIN YGJP"/>
    <property type="match status" value="1"/>
</dbReference>
<protein>
    <submittedName>
        <fullName evidence="2">Zinc metalloprotease</fullName>
    </submittedName>
</protein>
<name>A0ABQ3FD07_9RHOB</name>
<sequence length="230" mass="26053">MPLLPSSDPALPPVEITLRRSARTRRFSLRVSRLDGRVTLSLPQRARESDALAFAREQEGWIRRALRTVPEGRDIRFGSVFPVEGQGLVLRPGPGRTIRLADDSLFVPGEGAQLPQRLGAWLKHRARDRLAAASDLYSGRLGRPYRSLTLRDTRSRWGSCTHDGRLMYSWRLILAPPAVLDYVAAHEVAHLAEMNHSDAFWAEVARLCPGYQAPRRWLKTEGQVLHAYRF</sequence>
<proteinExistence type="predicted"/>
<evidence type="ECO:0000313" key="3">
    <source>
        <dbReference type="Proteomes" id="UP000658305"/>
    </source>
</evidence>
<dbReference type="Gene3D" id="3.30.2010.10">
    <property type="entry name" value="Metalloproteases ('zincins'), catalytic domain"/>
    <property type="match status" value="1"/>
</dbReference>
<keyword evidence="3" id="KW-1185">Reference proteome</keyword>
<keyword evidence="2" id="KW-0482">Metalloprotease</keyword>
<evidence type="ECO:0000313" key="2">
    <source>
        <dbReference type="EMBL" id="GHC18828.1"/>
    </source>
</evidence>
<dbReference type="GO" id="GO:0008237">
    <property type="term" value="F:metallopeptidase activity"/>
    <property type="evidence" value="ECO:0007669"/>
    <property type="project" value="UniProtKB-KW"/>
</dbReference>
<dbReference type="RefSeq" id="WP_189380721.1">
    <property type="nucleotide sequence ID" value="NZ_BMYI01000003.1"/>
</dbReference>
<gene>
    <name evidence="2" type="ORF">GCM10007291_16950</name>
</gene>
<dbReference type="PANTHER" id="PTHR30399:SF1">
    <property type="entry name" value="UTP PYROPHOSPHATASE"/>
    <property type="match status" value="1"/>
</dbReference>
<dbReference type="InterPro" id="IPR002725">
    <property type="entry name" value="YgjP-like_metallopeptidase"/>
</dbReference>
<dbReference type="Pfam" id="PF01863">
    <property type="entry name" value="YgjP-like"/>
    <property type="match status" value="1"/>
</dbReference>
<organism evidence="2 3">
    <name type="scientific">Gemmobacter nanjingensis</name>
    <dbReference type="NCBI Taxonomy" id="488454"/>
    <lineage>
        <taxon>Bacteria</taxon>
        <taxon>Pseudomonadati</taxon>
        <taxon>Pseudomonadota</taxon>
        <taxon>Alphaproteobacteria</taxon>
        <taxon>Rhodobacterales</taxon>
        <taxon>Paracoccaceae</taxon>
        <taxon>Gemmobacter</taxon>
    </lineage>
</organism>
<keyword evidence="2" id="KW-0645">Protease</keyword>
<reference evidence="3" key="1">
    <citation type="journal article" date="2019" name="Int. J. Syst. Evol. Microbiol.">
        <title>The Global Catalogue of Microorganisms (GCM) 10K type strain sequencing project: providing services to taxonomists for standard genome sequencing and annotation.</title>
        <authorList>
            <consortium name="The Broad Institute Genomics Platform"/>
            <consortium name="The Broad Institute Genome Sequencing Center for Infectious Disease"/>
            <person name="Wu L."/>
            <person name="Ma J."/>
        </authorList>
    </citation>
    <scope>NUCLEOTIDE SEQUENCE [LARGE SCALE GENOMIC DNA]</scope>
    <source>
        <strain evidence="3">KCTC 23298</strain>
    </source>
</reference>
<comment type="caution">
    <text evidence="2">The sequence shown here is derived from an EMBL/GenBank/DDBJ whole genome shotgun (WGS) entry which is preliminary data.</text>
</comment>
<dbReference type="EMBL" id="BMYI01000003">
    <property type="protein sequence ID" value="GHC18828.1"/>
    <property type="molecule type" value="Genomic_DNA"/>
</dbReference>
<dbReference type="InterPro" id="IPR053136">
    <property type="entry name" value="UTP_pyrophosphatase-like"/>
</dbReference>
<dbReference type="CDD" id="cd07344">
    <property type="entry name" value="M48_yhfN_like"/>
    <property type="match status" value="1"/>
</dbReference>
<keyword evidence="2" id="KW-0378">Hydrolase</keyword>
<evidence type="ECO:0000259" key="1">
    <source>
        <dbReference type="Pfam" id="PF01863"/>
    </source>
</evidence>
<feature type="domain" description="YgjP-like metallopeptidase" evidence="1">
    <location>
        <begin position="26"/>
        <end position="220"/>
    </location>
</feature>